<reference evidence="1 2" key="1">
    <citation type="journal article" date="2018" name="Front. Microbiol.">
        <title>Genome-Wide Analysis of Corynespora cassiicola Leaf Fall Disease Putative Effectors.</title>
        <authorList>
            <person name="Lopez D."/>
            <person name="Ribeiro S."/>
            <person name="Label P."/>
            <person name="Fumanal B."/>
            <person name="Venisse J.S."/>
            <person name="Kohler A."/>
            <person name="de Oliveira R.R."/>
            <person name="Labutti K."/>
            <person name="Lipzen A."/>
            <person name="Lail K."/>
            <person name="Bauer D."/>
            <person name="Ohm R.A."/>
            <person name="Barry K.W."/>
            <person name="Spatafora J."/>
            <person name="Grigoriev I.V."/>
            <person name="Martin F.M."/>
            <person name="Pujade-Renaud V."/>
        </authorList>
    </citation>
    <scope>NUCLEOTIDE SEQUENCE [LARGE SCALE GENOMIC DNA]</scope>
    <source>
        <strain evidence="1 2">Philippines</strain>
    </source>
</reference>
<protein>
    <submittedName>
        <fullName evidence="1">Uncharacterized protein</fullName>
    </submittedName>
</protein>
<accession>A0A2T2P8V0</accession>
<dbReference type="Proteomes" id="UP000240883">
    <property type="component" value="Unassembled WGS sequence"/>
</dbReference>
<organism evidence="1 2">
    <name type="scientific">Corynespora cassiicola Philippines</name>
    <dbReference type="NCBI Taxonomy" id="1448308"/>
    <lineage>
        <taxon>Eukaryota</taxon>
        <taxon>Fungi</taxon>
        <taxon>Dikarya</taxon>
        <taxon>Ascomycota</taxon>
        <taxon>Pezizomycotina</taxon>
        <taxon>Dothideomycetes</taxon>
        <taxon>Pleosporomycetidae</taxon>
        <taxon>Pleosporales</taxon>
        <taxon>Corynesporascaceae</taxon>
        <taxon>Corynespora</taxon>
    </lineage>
</organism>
<keyword evidence="2" id="KW-1185">Reference proteome</keyword>
<sequence>MPHFGVNISLQWIRKDRQGSHSVLPGGIDRTVAPSFTQRILDYDFDPGPVSSSSATRQTPVTLPHSANHKALAPQHSSYPKSIQSNPVRQTGIRMCGPIKACRPTRLHGAMHYLSYWLEKSGIKTQEKVLQYAATKGVIHEAGGLEPLVKKAIIEAGLG</sequence>
<gene>
    <name evidence="1" type="ORF">BS50DRAFT_580932</name>
</gene>
<name>A0A2T2P8V0_CORCC</name>
<evidence type="ECO:0000313" key="1">
    <source>
        <dbReference type="EMBL" id="PSN74081.1"/>
    </source>
</evidence>
<proteinExistence type="predicted"/>
<evidence type="ECO:0000313" key="2">
    <source>
        <dbReference type="Proteomes" id="UP000240883"/>
    </source>
</evidence>
<dbReference type="EMBL" id="KZ678128">
    <property type="protein sequence ID" value="PSN74081.1"/>
    <property type="molecule type" value="Genomic_DNA"/>
</dbReference>
<dbReference type="AlphaFoldDB" id="A0A2T2P8V0"/>